<comment type="cofactor">
    <cofactor evidence="23">
        <name>Mg(2+)</name>
        <dbReference type="ChEBI" id="CHEBI:18420"/>
    </cofactor>
    <cofactor evidence="23">
        <name>Mn(2+)</name>
        <dbReference type="ChEBI" id="CHEBI:29035"/>
    </cofactor>
    <text evidence="23">Binds 2 magnesium or manganese ions per subunit.</text>
</comment>
<feature type="binding site" evidence="23">
    <location>
        <position position="324"/>
    </location>
    <ligand>
        <name>Mg(2+)</name>
        <dbReference type="ChEBI" id="CHEBI:18420"/>
        <label>1</label>
    </ligand>
</feature>
<keyword evidence="7 22" id="KW-0963">Cytoplasm</keyword>
<evidence type="ECO:0000259" key="25">
    <source>
        <dbReference type="PROSITE" id="PS50975"/>
    </source>
</evidence>
<dbReference type="NCBIfam" id="TIGR01205">
    <property type="entry name" value="D_ala_D_alaTIGR"/>
    <property type="match status" value="1"/>
</dbReference>
<dbReference type="GO" id="GO:0005829">
    <property type="term" value="C:cytosol"/>
    <property type="evidence" value="ECO:0007669"/>
    <property type="project" value="TreeGrafter"/>
</dbReference>
<dbReference type="PIRSF" id="PIRSF039102">
    <property type="entry name" value="Ddl/VanB"/>
    <property type="match status" value="1"/>
</dbReference>
<comment type="function">
    <text evidence="2 22">Cell wall formation.</text>
</comment>
<dbReference type="PANTHER" id="PTHR23132">
    <property type="entry name" value="D-ALANINE--D-ALANINE LIGASE"/>
    <property type="match status" value="1"/>
</dbReference>
<dbReference type="GO" id="GO:0008360">
    <property type="term" value="P:regulation of cell shape"/>
    <property type="evidence" value="ECO:0007669"/>
    <property type="project" value="UniProtKB-KW"/>
</dbReference>
<evidence type="ECO:0000313" key="27">
    <source>
        <dbReference type="Proteomes" id="UP000007271"/>
    </source>
</evidence>
<comment type="catalytic activity">
    <reaction evidence="17 22">
        <text>2 D-alanine + ATP = D-alanyl-D-alanine + ADP + phosphate + H(+)</text>
        <dbReference type="Rhea" id="RHEA:11224"/>
        <dbReference type="ChEBI" id="CHEBI:15378"/>
        <dbReference type="ChEBI" id="CHEBI:30616"/>
        <dbReference type="ChEBI" id="CHEBI:43474"/>
        <dbReference type="ChEBI" id="CHEBI:57416"/>
        <dbReference type="ChEBI" id="CHEBI:57822"/>
        <dbReference type="ChEBI" id="CHEBI:456216"/>
        <dbReference type="EC" id="6.3.2.4"/>
    </reaction>
</comment>
<dbReference type="HAMAP" id="MF_00047">
    <property type="entry name" value="Dala_Dala_lig"/>
    <property type="match status" value="1"/>
</dbReference>
<dbReference type="Gene3D" id="3.30.1490.20">
    <property type="entry name" value="ATP-grasp fold, A domain"/>
    <property type="match status" value="1"/>
</dbReference>
<organism evidence="26 27">
    <name type="scientific">Loigolactobacillus coryniformis subsp. coryniformis CECT 5711</name>
    <dbReference type="NCBI Taxonomy" id="1185325"/>
    <lineage>
        <taxon>Bacteria</taxon>
        <taxon>Bacillati</taxon>
        <taxon>Bacillota</taxon>
        <taxon>Bacilli</taxon>
        <taxon>Lactobacillales</taxon>
        <taxon>Lactobacillaceae</taxon>
        <taxon>Loigolactobacillus</taxon>
    </lineage>
</organism>
<gene>
    <name evidence="22" type="primary">ddl</name>
    <name evidence="26" type="ORF">A11Y_137204</name>
</gene>
<dbReference type="GO" id="GO:0005524">
    <property type="term" value="F:ATP binding"/>
    <property type="evidence" value="ECO:0007669"/>
    <property type="project" value="UniProtKB-UniRule"/>
</dbReference>
<keyword evidence="15 23" id="KW-0464">Manganese</keyword>
<feature type="binding site" evidence="23">
    <location>
        <position position="324"/>
    </location>
    <ligand>
        <name>Mg(2+)</name>
        <dbReference type="ChEBI" id="CHEBI:18420"/>
        <label>2</label>
    </ligand>
</feature>
<dbReference type="Gene3D" id="3.40.50.20">
    <property type="match status" value="1"/>
</dbReference>
<evidence type="ECO:0000256" key="8">
    <source>
        <dbReference type="ARBA" id="ARBA00022598"/>
    </source>
</evidence>
<accession>J3ERN0</accession>
<dbReference type="PROSITE" id="PS50975">
    <property type="entry name" value="ATP_GRASP"/>
    <property type="match status" value="1"/>
</dbReference>
<keyword evidence="14 22" id="KW-0573">Peptidoglycan synthesis</keyword>
<dbReference type="GO" id="GO:0071555">
    <property type="term" value="P:cell wall organization"/>
    <property type="evidence" value="ECO:0007669"/>
    <property type="project" value="UniProtKB-KW"/>
</dbReference>
<dbReference type="UniPathway" id="UPA00219"/>
<comment type="similarity">
    <text evidence="5 22">Belongs to the D-alanine--D-alanine ligase family.</text>
</comment>
<evidence type="ECO:0000256" key="6">
    <source>
        <dbReference type="ARBA" id="ARBA00012216"/>
    </source>
</evidence>
<feature type="binding site" evidence="23">
    <location>
        <position position="326"/>
    </location>
    <ligand>
        <name>Mg(2+)</name>
        <dbReference type="ChEBI" id="CHEBI:18420"/>
        <label>2</label>
    </ligand>
</feature>
<protein>
    <recommendedName>
        <fullName evidence="19 22">D-alanine--D-alanine ligase</fullName>
        <ecNumber evidence="6 22">6.3.2.4</ecNumber>
    </recommendedName>
    <alternativeName>
        <fullName evidence="21 22">D-Ala-D-Ala ligase</fullName>
    </alternativeName>
    <alternativeName>
        <fullName evidence="20 22">D-alanylalanine synthetase</fullName>
    </alternativeName>
</protein>
<feature type="domain" description="ATP-grasp" evidence="25">
    <location>
        <begin position="152"/>
        <end position="357"/>
    </location>
</feature>
<keyword evidence="12 23" id="KW-0460">Magnesium</keyword>
<keyword evidence="11 24" id="KW-0067">ATP-binding</keyword>
<evidence type="ECO:0000256" key="10">
    <source>
        <dbReference type="ARBA" id="ARBA00022741"/>
    </source>
</evidence>
<proteinExistence type="inferred from homology"/>
<evidence type="ECO:0000256" key="2">
    <source>
        <dbReference type="ARBA" id="ARBA00003921"/>
    </source>
</evidence>
<comment type="pathway">
    <text evidence="18">Glycan biosynthesis.</text>
</comment>
<keyword evidence="8 22" id="KW-0436">Ligase</keyword>
<dbReference type="GO" id="GO:0046872">
    <property type="term" value="F:metal ion binding"/>
    <property type="evidence" value="ECO:0007669"/>
    <property type="project" value="UniProtKB-KW"/>
</dbReference>
<keyword evidence="9 23" id="KW-0479">Metal-binding</keyword>
<dbReference type="PATRIC" id="fig|1185325.3.peg.689"/>
<dbReference type="Proteomes" id="UP000007271">
    <property type="component" value="Unassembled WGS sequence"/>
</dbReference>
<dbReference type="GO" id="GO:0008716">
    <property type="term" value="F:D-alanine-D-alanine ligase activity"/>
    <property type="evidence" value="ECO:0007669"/>
    <property type="project" value="UniProtKB-UniRule"/>
</dbReference>
<reference evidence="26 27" key="1">
    <citation type="submission" date="2012-05" db="EMBL/GenBank/DDBJ databases">
        <title>Complete Genome Sequence of Lactobacillus coryniformis CECT5711.</title>
        <authorList>
            <person name="Rodriguez J.M."/>
        </authorList>
    </citation>
    <scope>NUCLEOTIDE SEQUENCE [LARGE SCALE GENOMIC DNA]</scope>
    <source>
        <strain evidence="27">CECT5711</strain>
    </source>
</reference>
<comment type="cofactor">
    <cofactor evidence="1">
        <name>Mn(2+)</name>
        <dbReference type="ChEBI" id="CHEBI:29035"/>
    </cofactor>
</comment>
<evidence type="ECO:0000256" key="24">
    <source>
        <dbReference type="PROSITE-ProRule" id="PRU00409"/>
    </source>
</evidence>
<evidence type="ECO:0000256" key="1">
    <source>
        <dbReference type="ARBA" id="ARBA00001936"/>
    </source>
</evidence>
<dbReference type="AlphaFoldDB" id="J3ERN0"/>
<comment type="subcellular location">
    <subcellularLocation>
        <location evidence="3 22">Cytoplasm</location>
    </subcellularLocation>
</comment>
<keyword evidence="13 22" id="KW-0133">Cell shape</keyword>
<dbReference type="InterPro" id="IPR011761">
    <property type="entry name" value="ATP-grasp"/>
</dbReference>
<dbReference type="GO" id="GO:0009252">
    <property type="term" value="P:peptidoglycan biosynthetic process"/>
    <property type="evidence" value="ECO:0007669"/>
    <property type="project" value="UniProtKB-UniRule"/>
</dbReference>
<evidence type="ECO:0000256" key="16">
    <source>
        <dbReference type="ARBA" id="ARBA00023316"/>
    </source>
</evidence>
<sequence length="372" mass="40903">MRWRIFYTLESRARMQIYLLYGGQNAEHDLSIASAFAVIRAIYFKYYSVCPIYITQSGEWLRGATLHEPLPSAATLQLVAGDIAKFNENSPSVGVAIRPGELTVKDSIVFPVMHGQNAEDGTIQGLLQSLGVPYVGDGVLASAVGMDKIVSKMLFQQAGIPQAPYVPVLKAQWQATADKILARCEGSLLYPMYVKPANLGSSLGVSRVNDRASLIAAIEKAFEFASRVLVEQGIVAREIELGLLGDDTLKFTVPGEVLKKDNFVDHGAKQSRAALALDIPAQISAEVITKMQQYAQQAYAIMDGSGLARCDFFLTANGDVLLNEINTMPLFDQYAMYPQLWQKMGLNSGGLIEELIQLALKRFKRQRAQQNF</sequence>
<evidence type="ECO:0000256" key="22">
    <source>
        <dbReference type="HAMAP-Rule" id="MF_00047"/>
    </source>
</evidence>
<evidence type="ECO:0000256" key="17">
    <source>
        <dbReference type="ARBA" id="ARBA00047614"/>
    </source>
</evidence>
<dbReference type="STRING" id="1185325.A11Y_137204"/>
<evidence type="ECO:0000256" key="7">
    <source>
        <dbReference type="ARBA" id="ARBA00022490"/>
    </source>
</evidence>
<keyword evidence="10 24" id="KW-0547">Nucleotide-binding</keyword>
<evidence type="ECO:0000256" key="11">
    <source>
        <dbReference type="ARBA" id="ARBA00022840"/>
    </source>
</evidence>
<feature type="binding site" evidence="23">
    <location>
        <position position="311"/>
    </location>
    <ligand>
        <name>Mg(2+)</name>
        <dbReference type="ChEBI" id="CHEBI:18420"/>
        <label>1</label>
    </ligand>
</feature>
<dbReference type="NCBIfam" id="NF002528">
    <property type="entry name" value="PRK01966.1-4"/>
    <property type="match status" value="1"/>
</dbReference>
<evidence type="ECO:0000256" key="18">
    <source>
        <dbReference type="ARBA" id="ARBA00060592"/>
    </source>
</evidence>
<evidence type="ECO:0000256" key="19">
    <source>
        <dbReference type="ARBA" id="ARBA00068427"/>
    </source>
</evidence>
<comment type="pathway">
    <text evidence="4 22">Cell wall biogenesis; peptidoglycan biosynthesis.</text>
</comment>
<dbReference type="InterPro" id="IPR011127">
    <property type="entry name" value="Dala_Dala_lig_N"/>
</dbReference>
<dbReference type="Gene3D" id="3.30.470.20">
    <property type="entry name" value="ATP-grasp fold, B domain"/>
    <property type="match status" value="1"/>
</dbReference>
<evidence type="ECO:0000256" key="4">
    <source>
        <dbReference type="ARBA" id="ARBA00004752"/>
    </source>
</evidence>
<evidence type="ECO:0000256" key="14">
    <source>
        <dbReference type="ARBA" id="ARBA00022984"/>
    </source>
</evidence>
<evidence type="ECO:0000256" key="9">
    <source>
        <dbReference type="ARBA" id="ARBA00022723"/>
    </source>
</evidence>
<dbReference type="InterPro" id="IPR005905">
    <property type="entry name" value="D_ala_D_ala"/>
</dbReference>
<keyword evidence="16 22" id="KW-0961">Cell wall biogenesis/degradation</keyword>
<dbReference type="Pfam" id="PF01820">
    <property type="entry name" value="Dala_Dala_lig_N"/>
    <property type="match status" value="1"/>
</dbReference>
<evidence type="ECO:0000256" key="12">
    <source>
        <dbReference type="ARBA" id="ARBA00022842"/>
    </source>
</evidence>
<evidence type="ECO:0000256" key="23">
    <source>
        <dbReference type="PIRSR" id="PIRSR039102-3"/>
    </source>
</evidence>
<comment type="caution">
    <text evidence="26">The sequence shown here is derived from an EMBL/GenBank/DDBJ whole genome shotgun (WGS) entry which is preliminary data.</text>
</comment>
<dbReference type="InterPro" id="IPR016185">
    <property type="entry name" value="PreATP-grasp_dom_sf"/>
</dbReference>
<dbReference type="SUPFAM" id="SSF56059">
    <property type="entry name" value="Glutathione synthetase ATP-binding domain-like"/>
    <property type="match status" value="1"/>
</dbReference>
<dbReference type="EC" id="6.3.2.4" evidence="6 22"/>
<evidence type="ECO:0000256" key="13">
    <source>
        <dbReference type="ARBA" id="ARBA00022960"/>
    </source>
</evidence>
<dbReference type="InterPro" id="IPR013815">
    <property type="entry name" value="ATP_grasp_subdomain_1"/>
</dbReference>
<evidence type="ECO:0000256" key="21">
    <source>
        <dbReference type="ARBA" id="ARBA00077154"/>
    </source>
</evidence>
<dbReference type="InterPro" id="IPR011095">
    <property type="entry name" value="Dala_Dala_lig_C"/>
</dbReference>
<evidence type="ECO:0000256" key="20">
    <source>
        <dbReference type="ARBA" id="ARBA00076288"/>
    </source>
</evidence>
<evidence type="ECO:0000313" key="26">
    <source>
        <dbReference type="EMBL" id="EJN56340.1"/>
    </source>
</evidence>
<name>J3ERN0_9LACO</name>
<dbReference type="FunFam" id="3.30.1490.20:FF:000007">
    <property type="entry name" value="D-alanine--D-alanine ligase"/>
    <property type="match status" value="1"/>
</dbReference>
<dbReference type="PANTHER" id="PTHR23132:SF25">
    <property type="entry name" value="D-ALANINE--D-ALANINE LIGASE A"/>
    <property type="match status" value="1"/>
</dbReference>
<dbReference type="EMBL" id="AKFP01000011">
    <property type="protein sequence ID" value="EJN56340.1"/>
    <property type="molecule type" value="Genomic_DNA"/>
</dbReference>
<dbReference type="Pfam" id="PF07478">
    <property type="entry name" value="Dala_Dala_lig_C"/>
    <property type="match status" value="1"/>
</dbReference>
<evidence type="ECO:0000256" key="5">
    <source>
        <dbReference type="ARBA" id="ARBA00010871"/>
    </source>
</evidence>
<dbReference type="SUPFAM" id="SSF52440">
    <property type="entry name" value="PreATP-grasp domain"/>
    <property type="match status" value="1"/>
</dbReference>
<evidence type="ECO:0000256" key="3">
    <source>
        <dbReference type="ARBA" id="ARBA00004496"/>
    </source>
</evidence>
<evidence type="ECO:0000256" key="15">
    <source>
        <dbReference type="ARBA" id="ARBA00023211"/>
    </source>
</evidence>